<evidence type="ECO:0000313" key="1">
    <source>
        <dbReference type="EMBL" id="KPQ42893.1"/>
    </source>
</evidence>
<dbReference type="EMBL" id="LKCM01000199">
    <property type="protein sequence ID" value="KPQ42893.1"/>
    <property type="molecule type" value="Genomic_DNA"/>
</dbReference>
<accession>A0A0P8C7W7</accession>
<proteinExistence type="predicted"/>
<evidence type="ECO:0000313" key="2">
    <source>
        <dbReference type="Proteomes" id="UP000050360"/>
    </source>
</evidence>
<protein>
    <submittedName>
        <fullName evidence="1">Uncharacterized protein</fullName>
    </submittedName>
</protein>
<gene>
    <name evidence="1" type="ORF">MPEBLZ_02575</name>
</gene>
<name>A0A0P8C7W7_9EURY</name>
<dbReference type="AlphaFoldDB" id="A0A0P8C7W7"/>
<reference evidence="1 2" key="1">
    <citation type="submission" date="2015-09" db="EMBL/GenBank/DDBJ databases">
        <title>A metagenomics-based metabolic model of nitrate-dependent anaerobic oxidation of methane by Methanoperedens-like archaea.</title>
        <authorList>
            <person name="Arshad A."/>
            <person name="Speth D.R."/>
            <person name="De Graaf R.M."/>
            <person name="Op Den Camp H.J."/>
            <person name="Jetten M.S."/>
            <person name="Welte C.U."/>
        </authorList>
    </citation>
    <scope>NUCLEOTIDE SEQUENCE [LARGE SCALE GENOMIC DNA]</scope>
</reference>
<dbReference type="Proteomes" id="UP000050360">
    <property type="component" value="Unassembled WGS sequence"/>
</dbReference>
<comment type="caution">
    <text evidence="1">The sequence shown here is derived from an EMBL/GenBank/DDBJ whole genome shotgun (WGS) entry which is preliminary data.</text>
</comment>
<organism evidence="1 2">
    <name type="scientific">Candidatus Methanoperedens nitratireducens</name>
    <dbReference type="NCBI Taxonomy" id="1392998"/>
    <lineage>
        <taxon>Archaea</taxon>
        <taxon>Methanobacteriati</taxon>
        <taxon>Methanobacteriota</taxon>
        <taxon>Stenosarchaea group</taxon>
        <taxon>Methanomicrobia</taxon>
        <taxon>Methanosarcinales</taxon>
        <taxon>ANME-2 cluster</taxon>
        <taxon>Candidatus Methanoperedentaceae</taxon>
        <taxon>Candidatus Methanoperedens</taxon>
    </lineage>
</organism>
<sequence>MSEYNQFIEYKPQIKPDKYRCGLDSRSGEGMLSTEAIKNAPGLNPLRFVNEILFDEIQDEIINQDEHIKNDFADKEIKEIPAVDGSKEQKSFSEISVPLTGEILKNSPGLNTLHPFEIHDMNPDRDFARRGFPSAERAWRTSSGLIPLRPGSKINRIRVIE</sequence>